<evidence type="ECO:0000256" key="10">
    <source>
        <dbReference type="ARBA" id="ARBA00049563"/>
    </source>
</evidence>
<evidence type="ECO:0000256" key="8">
    <source>
        <dbReference type="ARBA" id="ARBA00022840"/>
    </source>
</evidence>
<dbReference type="AlphaFoldDB" id="A0ABD3H250"/>
<evidence type="ECO:0000313" key="14">
    <source>
        <dbReference type="Proteomes" id="UP001633002"/>
    </source>
</evidence>
<protein>
    <recommendedName>
        <fullName evidence="3">tRNA dimethylallyltransferase</fullName>
        <ecNumber evidence="3">2.5.1.75</ecNumber>
    </recommendedName>
</protein>
<dbReference type="NCBIfam" id="TIGR00174">
    <property type="entry name" value="miaA"/>
    <property type="match status" value="1"/>
</dbReference>
<dbReference type="GO" id="GO:0005524">
    <property type="term" value="F:ATP binding"/>
    <property type="evidence" value="ECO:0007669"/>
    <property type="project" value="UniProtKB-KW"/>
</dbReference>
<dbReference type="Proteomes" id="UP001633002">
    <property type="component" value="Unassembled WGS sequence"/>
</dbReference>
<dbReference type="PANTHER" id="PTHR11088">
    <property type="entry name" value="TRNA DIMETHYLALLYLTRANSFERASE"/>
    <property type="match status" value="1"/>
</dbReference>
<dbReference type="InterPro" id="IPR039657">
    <property type="entry name" value="Dimethylallyltransferase"/>
</dbReference>
<sequence length="428" mass="47295">MLLLKGQLVMRATAASCAKGRVIVITGPTGVGKSSAAISLAKRLGGEIVSADSVQVYKSLDVGSAKTPISERQNVPHHLIDIVSPTEEYSAGDYYVDARAATDDVVARGRVPIVVGGTGLYLRWFLNGKPDTPKATAEQAAAVEAEVAALQSGGGGWDEGVKYLAEAGDPETAHKLARNDWYRLRRSLEILKISGRPQSSFPLPWVTAKESSADVETDSGEPPLKPRQIPGTDGSELDYDFQCYFMYLKRVDLYRRIDQRCEEMLTDPEGLLREASWLLDLGILPNSSSPSRAIGYRQTMEYLTQCRMSGGVSTVEQFLEFLQEFQKASRNYAKRQLTWFRGEDRFRLVDASASKDEIVEFMEQQYVNPSSSTTVSPPSETETGLEKKLELKALKSYVAENRIFTNPSTCADILRWIERTQGTAKVVI</sequence>
<comment type="similarity">
    <text evidence="2 11">Belongs to the IPP transferase family.</text>
</comment>
<dbReference type="GO" id="GO:0008033">
    <property type="term" value="P:tRNA processing"/>
    <property type="evidence" value="ECO:0007669"/>
    <property type="project" value="UniProtKB-KW"/>
</dbReference>
<feature type="region of interest" description="Disordered" evidence="12">
    <location>
        <begin position="212"/>
        <end position="232"/>
    </location>
</feature>
<dbReference type="Gene3D" id="1.10.20.140">
    <property type="match status" value="1"/>
</dbReference>
<keyword evidence="14" id="KW-1185">Reference proteome</keyword>
<dbReference type="GO" id="GO:0052381">
    <property type="term" value="F:tRNA dimethylallyltransferase activity"/>
    <property type="evidence" value="ECO:0007669"/>
    <property type="project" value="UniProtKB-EC"/>
</dbReference>
<keyword evidence="6" id="KW-0203">Cytokinin biosynthesis</keyword>
<evidence type="ECO:0000256" key="6">
    <source>
        <dbReference type="ARBA" id="ARBA00022712"/>
    </source>
</evidence>
<evidence type="ECO:0000313" key="13">
    <source>
        <dbReference type="EMBL" id="KAL3684672.1"/>
    </source>
</evidence>
<comment type="caution">
    <text evidence="13">The sequence shown here is derived from an EMBL/GenBank/DDBJ whole genome shotgun (WGS) entry which is preliminary data.</text>
</comment>
<evidence type="ECO:0000256" key="11">
    <source>
        <dbReference type="RuleBase" id="RU003785"/>
    </source>
</evidence>
<evidence type="ECO:0000256" key="9">
    <source>
        <dbReference type="ARBA" id="ARBA00022842"/>
    </source>
</evidence>
<dbReference type="GO" id="GO:0009691">
    <property type="term" value="P:cytokinin biosynthetic process"/>
    <property type="evidence" value="ECO:0007669"/>
    <property type="project" value="UniProtKB-KW"/>
</dbReference>
<name>A0ABD3H250_9MARC</name>
<evidence type="ECO:0000256" key="5">
    <source>
        <dbReference type="ARBA" id="ARBA00022694"/>
    </source>
</evidence>
<proteinExistence type="inferred from homology"/>
<keyword evidence="7 11" id="KW-0547">Nucleotide-binding</keyword>
<dbReference type="SUPFAM" id="SSF52540">
    <property type="entry name" value="P-loop containing nucleoside triphosphate hydrolases"/>
    <property type="match status" value="2"/>
</dbReference>
<keyword evidence="8 11" id="KW-0067">ATP-binding</keyword>
<dbReference type="EC" id="2.5.1.75" evidence="3"/>
<organism evidence="13 14">
    <name type="scientific">Riccia sorocarpa</name>
    <dbReference type="NCBI Taxonomy" id="122646"/>
    <lineage>
        <taxon>Eukaryota</taxon>
        <taxon>Viridiplantae</taxon>
        <taxon>Streptophyta</taxon>
        <taxon>Embryophyta</taxon>
        <taxon>Marchantiophyta</taxon>
        <taxon>Marchantiopsida</taxon>
        <taxon>Marchantiidae</taxon>
        <taxon>Marchantiales</taxon>
        <taxon>Ricciaceae</taxon>
        <taxon>Riccia</taxon>
    </lineage>
</organism>
<dbReference type="Gene3D" id="3.40.50.300">
    <property type="entry name" value="P-loop containing nucleotide triphosphate hydrolases"/>
    <property type="match status" value="1"/>
</dbReference>
<evidence type="ECO:0000256" key="2">
    <source>
        <dbReference type="ARBA" id="ARBA00005842"/>
    </source>
</evidence>
<dbReference type="InterPro" id="IPR027417">
    <property type="entry name" value="P-loop_NTPase"/>
</dbReference>
<accession>A0ABD3H250</accession>
<gene>
    <name evidence="13" type="ORF">R1sor_002694</name>
</gene>
<dbReference type="Pfam" id="PF01715">
    <property type="entry name" value="IPPT"/>
    <property type="match status" value="1"/>
</dbReference>
<evidence type="ECO:0000256" key="7">
    <source>
        <dbReference type="ARBA" id="ARBA00022741"/>
    </source>
</evidence>
<dbReference type="HAMAP" id="MF_00185">
    <property type="entry name" value="IPP_trans"/>
    <property type="match status" value="1"/>
</dbReference>
<keyword evidence="4 11" id="KW-0808">Transferase</keyword>
<evidence type="ECO:0000256" key="3">
    <source>
        <dbReference type="ARBA" id="ARBA00012665"/>
    </source>
</evidence>
<reference evidence="13 14" key="1">
    <citation type="submission" date="2024-09" db="EMBL/GenBank/DDBJ databases">
        <title>Chromosome-scale assembly of Riccia sorocarpa.</title>
        <authorList>
            <person name="Paukszto L."/>
        </authorList>
    </citation>
    <scope>NUCLEOTIDE SEQUENCE [LARGE SCALE GENOMIC DNA]</scope>
    <source>
        <strain evidence="13">LP-2024</strain>
        <tissue evidence="13">Aerial parts of the thallus</tissue>
    </source>
</reference>
<evidence type="ECO:0000256" key="4">
    <source>
        <dbReference type="ARBA" id="ARBA00022679"/>
    </source>
</evidence>
<keyword evidence="9" id="KW-0460">Magnesium</keyword>
<dbReference type="EMBL" id="JBJQOH010000006">
    <property type="protein sequence ID" value="KAL3684672.1"/>
    <property type="molecule type" value="Genomic_DNA"/>
</dbReference>
<dbReference type="PANTHER" id="PTHR11088:SF60">
    <property type="entry name" value="TRNA DIMETHYLALLYLTRANSFERASE"/>
    <property type="match status" value="1"/>
</dbReference>
<evidence type="ECO:0000256" key="12">
    <source>
        <dbReference type="SAM" id="MobiDB-lite"/>
    </source>
</evidence>
<comment type="cofactor">
    <cofactor evidence="1">
        <name>Mg(2+)</name>
        <dbReference type="ChEBI" id="CHEBI:18420"/>
    </cofactor>
</comment>
<evidence type="ECO:0000256" key="1">
    <source>
        <dbReference type="ARBA" id="ARBA00001946"/>
    </source>
</evidence>
<dbReference type="InterPro" id="IPR018022">
    <property type="entry name" value="IPT"/>
</dbReference>
<keyword evidence="5" id="KW-0819">tRNA processing</keyword>
<comment type="catalytic activity">
    <reaction evidence="10">
        <text>adenosine(37) in tRNA + dimethylallyl diphosphate = N(6)-dimethylallyladenosine(37) in tRNA + diphosphate</text>
        <dbReference type="Rhea" id="RHEA:26482"/>
        <dbReference type="Rhea" id="RHEA-COMP:10162"/>
        <dbReference type="Rhea" id="RHEA-COMP:10375"/>
        <dbReference type="ChEBI" id="CHEBI:33019"/>
        <dbReference type="ChEBI" id="CHEBI:57623"/>
        <dbReference type="ChEBI" id="CHEBI:74411"/>
        <dbReference type="ChEBI" id="CHEBI:74415"/>
        <dbReference type="EC" id="2.5.1.75"/>
    </reaction>
</comment>